<feature type="domain" description="Ku" evidence="3">
    <location>
        <begin position="1"/>
        <end position="100"/>
    </location>
</feature>
<keyword evidence="5" id="KW-1185">Reference proteome</keyword>
<reference evidence="5" key="1">
    <citation type="submission" date="2016-10" db="EMBL/GenBank/DDBJ databases">
        <authorList>
            <person name="Varghese N."/>
        </authorList>
    </citation>
    <scope>NUCLEOTIDE SEQUENCE [LARGE SCALE GENOMIC DNA]</scope>
    <source>
        <strain evidence="5">DSM 45096 / BCRC 16803 / CGMCC 4.1857 / CIP 109030 / JCM 12277 / KCTC 19219 / NBRC 100920 / 33214</strain>
    </source>
</reference>
<dbReference type="InterPro" id="IPR006164">
    <property type="entry name" value="DNA_bd_Ku70/Ku80"/>
</dbReference>
<dbReference type="GO" id="GO:0006310">
    <property type="term" value="P:DNA recombination"/>
    <property type="evidence" value="ECO:0007669"/>
    <property type="project" value="UniProtKB-KW"/>
</dbReference>
<accession>A0A1H8BET3</accession>
<name>A0A1H8BET3_STRJI</name>
<feature type="non-terminal residue" evidence="4">
    <location>
        <position position="1"/>
    </location>
</feature>
<dbReference type="SUPFAM" id="SSF100939">
    <property type="entry name" value="SPOC domain-like"/>
    <property type="match status" value="1"/>
</dbReference>
<evidence type="ECO:0000256" key="2">
    <source>
        <dbReference type="ARBA" id="ARBA00023172"/>
    </source>
</evidence>
<dbReference type="InterPro" id="IPR016194">
    <property type="entry name" value="SPOC-like_C_dom_sf"/>
</dbReference>
<dbReference type="AlphaFoldDB" id="A0A1H8BET3"/>
<evidence type="ECO:0000313" key="5">
    <source>
        <dbReference type="Proteomes" id="UP000183015"/>
    </source>
</evidence>
<dbReference type="GO" id="GO:0006303">
    <property type="term" value="P:double-strand break repair via nonhomologous end joining"/>
    <property type="evidence" value="ECO:0007669"/>
    <property type="project" value="InterPro"/>
</dbReference>
<keyword evidence="1" id="KW-0238">DNA-binding</keyword>
<proteinExistence type="predicted"/>
<dbReference type="InterPro" id="IPR009187">
    <property type="entry name" value="Prok_Ku"/>
</dbReference>
<gene>
    <name evidence="4" type="ORF">SAMN05414137_1631</name>
</gene>
<organism evidence="4 5">
    <name type="scientific">Streptacidiphilus jiangxiensis</name>
    <dbReference type="NCBI Taxonomy" id="235985"/>
    <lineage>
        <taxon>Bacteria</taxon>
        <taxon>Bacillati</taxon>
        <taxon>Actinomycetota</taxon>
        <taxon>Actinomycetes</taxon>
        <taxon>Kitasatosporales</taxon>
        <taxon>Streptomycetaceae</taxon>
        <taxon>Streptacidiphilus</taxon>
    </lineage>
</organism>
<dbReference type="Gene3D" id="2.40.290.10">
    <property type="match status" value="1"/>
</dbReference>
<evidence type="ECO:0000259" key="3">
    <source>
        <dbReference type="Pfam" id="PF02735"/>
    </source>
</evidence>
<dbReference type="Pfam" id="PF02735">
    <property type="entry name" value="Ku"/>
    <property type="match status" value="1"/>
</dbReference>
<protein>
    <submittedName>
        <fullName evidence="4">DNA end-binding protein Ku</fullName>
    </submittedName>
</protein>
<dbReference type="PANTHER" id="PTHR41251">
    <property type="entry name" value="NON-HOMOLOGOUS END JOINING PROTEIN KU"/>
    <property type="match status" value="1"/>
</dbReference>
<dbReference type="EMBL" id="FOAZ01000063">
    <property type="protein sequence ID" value="SEM80959.1"/>
    <property type="molecule type" value="Genomic_DNA"/>
</dbReference>
<evidence type="ECO:0000256" key="1">
    <source>
        <dbReference type="ARBA" id="ARBA00023125"/>
    </source>
</evidence>
<dbReference type="eggNOG" id="COG1273">
    <property type="taxonomic scope" value="Bacteria"/>
</dbReference>
<dbReference type="RefSeq" id="WP_342342567.1">
    <property type="nucleotide sequence ID" value="NZ_FOAZ01000063.1"/>
</dbReference>
<evidence type="ECO:0000313" key="4">
    <source>
        <dbReference type="EMBL" id="SEM80959.1"/>
    </source>
</evidence>
<dbReference type="GO" id="GO:0003690">
    <property type="term" value="F:double-stranded DNA binding"/>
    <property type="evidence" value="ECO:0007669"/>
    <property type="project" value="TreeGrafter"/>
</dbReference>
<keyword evidence="2" id="KW-0233">DNA recombination</keyword>
<dbReference type="PANTHER" id="PTHR41251:SF1">
    <property type="entry name" value="NON-HOMOLOGOUS END JOINING PROTEIN KU"/>
    <property type="match status" value="1"/>
</dbReference>
<dbReference type="Proteomes" id="UP000183015">
    <property type="component" value="Unassembled WGS sequence"/>
</dbReference>
<sequence>VAVPVKLYPATETHAGPVLHQVHREDAGRVRQRRFCEAENREIEYADIAKGWEAPDGGMVVLTDEDLASLPVPSKRIIDVLAFIPTEQVSPLMYDSPYYVGLGDKAPSKLLGVPGAVV</sequence>